<organism evidence="1 2">
    <name type="scientific">Velamenicoccus archaeovorus</name>
    <dbReference type="NCBI Taxonomy" id="1930593"/>
    <lineage>
        <taxon>Bacteria</taxon>
        <taxon>Pseudomonadati</taxon>
        <taxon>Candidatus Omnitrophota</taxon>
        <taxon>Candidatus Velamenicoccus</taxon>
    </lineage>
</organism>
<reference evidence="1 2" key="1">
    <citation type="submission" date="2017-01" db="EMBL/GenBank/DDBJ databases">
        <title>First insights into the biology of 'candidatus Vampirococcus archaeovorus'.</title>
        <authorList>
            <person name="Kizina J."/>
            <person name="Jordan S."/>
            <person name="Stueber K."/>
            <person name="Reinhardt R."/>
            <person name="Harder J."/>
        </authorList>
    </citation>
    <scope>NUCLEOTIDE SEQUENCE [LARGE SCALE GENOMIC DNA]</scope>
    <source>
        <strain evidence="1 2">LiM</strain>
    </source>
</reference>
<dbReference type="EMBL" id="CP019384">
    <property type="protein sequence ID" value="QAT16686.1"/>
    <property type="molecule type" value="Genomic_DNA"/>
</dbReference>
<evidence type="ECO:0000313" key="2">
    <source>
        <dbReference type="Proteomes" id="UP000287243"/>
    </source>
</evidence>
<proteinExistence type="predicted"/>
<evidence type="ECO:0000313" key="1">
    <source>
        <dbReference type="EMBL" id="QAT16686.1"/>
    </source>
</evidence>
<dbReference type="RefSeq" id="WP_128699324.1">
    <property type="nucleotide sequence ID" value="NZ_CP019384.1"/>
</dbReference>
<gene>
    <name evidence="1" type="ORF">BU251_02535</name>
</gene>
<keyword evidence="2" id="KW-1185">Reference proteome</keyword>
<dbReference type="AlphaFoldDB" id="A0A410P3F1"/>
<accession>A0A410P3F1</accession>
<dbReference type="KEGG" id="vai:BU251_02535"/>
<dbReference type="Proteomes" id="UP000287243">
    <property type="component" value="Chromosome"/>
</dbReference>
<sequence length="161" mass="18283">MKTITFLFAAAILFLSIKIWGLDQDSSLLNIRLKKAREEIRAIVLKQNSLSVYRDEPALPLDQCYLQVYNDIKEIAAYYDEICDVKIVGAKELVAIKEFSKPSGYEGIRYLDVLSRFTLSEKTGHSLLCMFYGLSQAGPMEILGVDMEKNIVTLTMRLYGI</sequence>
<name>A0A410P3F1_VELA1</name>
<protein>
    <submittedName>
        <fullName evidence="1">Uncharacterized protein</fullName>
    </submittedName>
</protein>